<accession>A0A1C3NWU4</accession>
<dbReference type="InterPro" id="IPR000182">
    <property type="entry name" value="GNAT_dom"/>
</dbReference>
<evidence type="ECO:0000313" key="2">
    <source>
        <dbReference type="EMBL" id="SBW21557.1"/>
    </source>
</evidence>
<evidence type="ECO:0000313" key="3">
    <source>
        <dbReference type="Proteomes" id="UP000199013"/>
    </source>
</evidence>
<gene>
    <name evidence="2" type="ORF">FDG2_2043</name>
</gene>
<dbReference type="EMBL" id="FLUV01000859">
    <property type="protein sequence ID" value="SBW21557.1"/>
    <property type="molecule type" value="Genomic_DNA"/>
</dbReference>
<dbReference type="Gene3D" id="3.40.630.30">
    <property type="match status" value="1"/>
</dbReference>
<proteinExistence type="predicted"/>
<dbReference type="GO" id="GO:0016747">
    <property type="term" value="F:acyltransferase activity, transferring groups other than amino-acyl groups"/>
    <property type="evidence" value="ECO:0007669"/>
    <property type="project" value="InterPro"/>
</dbReference>
<reference evidence="3" key="1">
    <citation type="submission" date="2016-02" db="EMBL/GenBank/DDBJ databases">
        <authorList>
            <person name="Wibberg D."/>
        </authorList>
    </citation>
    <scope>NUCLEOTIDE SEQUENCE [LARGE SCALE GENOMIC DNA]</scope>
</reference>
<dbReference type="SUPFAM" id="SSF55729">
    <property type="entry name" value="Acyl-CoA N-acyltransferases (Nat)"/>
    <property type="match status" value="1"/>
</dbReference>
<dbReference type="Pfam" id="PF13302">
    <property type="entry name" value="Acetyltransf_3"/>
    <property type="match status" value="1"/>
</dbReference>
<name>A0A1C3NWU4_9ACTN</name>
<dbReference type="Proteomes" id="UP000199013">
    <property type="component" value="Unassembled WGS sequence"/>
</dbReference>
<dbReference type="InterPro" id="IPR016181">
    <property type="entry name" value="Acyl_CoA_acyltransferase"/>
</dbReference>
<evidence type="ECO:0000259" key="1">
    <source>
        <dbReference type="Pfam" id="PF13302"/>
    </source>
</evidence>
<organism evidence="2 3">
    <name type="scientific">Candidatus Protofrankia californiensis</name>
    <dbReference type="NCBI Taxonomy" id="1839754"/>
    <lineage>
        <taxon>Bacteria</taxon>
        <taxon>Bacillati</taxon>
        <taxon>Actinomycetota</taxon>
        <taxon>Actinomycetes</taxon>
        <taxon>Frankiales</taxon>
        <taxon>Frankiaceae</taxon>
        <taxon>Protofrankia</taxon>
    </lineage>
</organism>
<protein>
    <recommendedName>
        <fullName evidence="1">N-acetyltransferase domain-containing protein</fullName>
    </recommendedName>
</protein>
<sequence length="68" mass="7589">MARGRGGMVHRPALLGVADSRRKPRASPWFAFERLTVDQVVSVIDADNTQSIRVAEKIGETCHHTEFL</sequence>
<dbReference type="AlphaFoldDB" id="A0A1C3NWU4"/>
<feature type="domain" description="N-acetyltransferase" evidence="1">
    <location>
        <begin position="30"/>
        <end position="59"/>
    </location>
</feature>
<keyword evidence="3" id="KW-1185">Reference proteome</keyword>